<dbReference type="EMBL" id="KV440989">
    <property type="protein sequence ID" value="OAD70317.1"/>
    <property type="molecule type" value="Genomic_DNA"/>
</dbReference>
<dbReference type="GO" id="GO:0003824">
    <property type="term" value="F:catalytic activity"/>
    <property type="evidence" value="ECO:0007669"/>
    <property type="project" value="InterPro"/>
</dbReference>
<dbReference type="GeneID" id="29001519"/>
<protein>
    <recommendedName>
        <fullName evidence="1">MOSC domain-containing protein</fullName>
    </recommendedName>
</protein>
<evidence type="ECO:0000259" key="1">
    <source>
        <dbReference type="PROSITE" id="PS51340"/>
    </source>
</evidence>
<dbReference type="STRING" id="763407.A0A167LF50"/>
<dbReference type="SUPFAM" id="SSF141673">
    <property type="entry name" value="MOSC N-terminal domain-like"/>
    <property type="match status" value="1"/>
</dbReference>
<dbReference type="InterPro" id="IPR005302">
    <property type="entry name" value="MoCF_Sase_C"/>
</dbReference>
<proteinExistence type="predicted"/>
<dbReference type="PANTHER" id="PTHR14237">
    <property type="entry name" value="MOLYBDOPTERIN COFACTOR SULFURASE MOSC"/>
    <property type="match status" value="1"/>
</dbReference>
<dbReference type="AlphaFoldDB" id="A0A167LF50"/>
<dbReference type="Pfam" id="PF03476">
    <property type="entry name" value="MOSC_N"/>
    <property type="match status" value="1"/>
</dbReference>
<dbReference type="VEuPathDB" id="FungiDB:PHYBLDRAFT_60220"/>
<keyword evidence="3" id="KW-1185">Reference proteome</keyword>
<dbReference type="InterPro" id="IPR005303">
    <property type="entry name" value="MOCOS_middle"/>
</dbReference>
<evidence type="ECO:0000313" key="3">
    <source>
        <dbReference type="Proteomes" id="UP000077315"/>
    </source>
</evidence>
<accession>A0A167LF50</accession>
<name>A0A167LF50_PHYB8</name>
<dbReference type="GO" id="GO:0030151">
    <property type="term" value="F:molybdenum ion binding"/>
    <property type="evidence" value="ECO:0007669"/>
    <property type="project" value="InterPro"/>
</dbReference>
<sequence>MPATKSPTVCGITIYPIKSCGGISLKTCKVGPLGLENDRRFMFVEDSIKRFITQRVYPSLAFIHPLIDEARNLLTLTTEGQDSLELPLHPDTKNLKLYSVQLWKDDLMAYDVGEAASEWITTFLRRHADHDQVDKDLSERNVPGIMRMVVLDPSNGQYERPAHPQLPGVQSPFTDQSPVSMGFESSREDMNRNLLRRGVSNGQTIPMSRFRDNISIKDTISWEEDEWLVAKVGDVTYYIIEPLARCPLTCIDQETAKKDKWKDSSVLEHLKKTRQFENTPGNGYFCVHTAPLTAGTVSIGDGVKVLERIPVEYRKKILQSE</sequence>
<organism evidence="2 3">
    <name type="scientific">Phycomyces blakesleeanus (strain ATCC 8743b / DSM 1359 / FGSC 10004 / NBRC 33097 / NRRL 1555)</name>
    <dbReference type="NCBI Taxonomy" id="763407"/>
    <lineage>
        <taxon>Eukaryota</taxon>
        <taxon>Fungi</taxon>
        <taxon>Fungi incertae sedis</taxon>
        <taxon>Mucoromycota</taxon>
        <taxon>Mucoromycotina</taxon>
        <taxon>Mucoromycetes</taxon>
        <taxon>Mucorales</taxon>
        <taxon>Phycomycetaceae</taxon>
        <taxon>Phycomyces</taxon>
    </lineage>
</organism>
<dbReference type="RefSeq" id="XP_018288357.1">
    <property type="nucleotide sequence ID" value="XM_018440613.1"/>
</dbReference>
<dbReference type="Proteomes" id="UP000077315">
    <property type="component" value="Unassembled WGS sequence"/>
</dbReference>
<dbReference type="PANTHER" id="PTHR14237:SF19">
    <property type="entry name" value="MITOCHONDRIAL AMIDOXIME REDUCING COMPONENT 1"/>
    <property type="match status" value="1"/>
</dbReference>
<reference evidence="3" key="1">
    <citation type="submission" date="2015-06" db="EMBL/GenBank/DDBJ databases">
        <title>Expansion of signal transduction pathways in fungi by whole-genome duplication.</title>
        <authorList>
            <consortium name="DOE Joint Genome Institute"/>
            <person name="Corrochano L.M."/>
            <person name="Kuo A."/>
            <person name="Marcet-Houben M."/>
            <person name="Polaino S."/>
            <person name="Salamov A."/>
            <person name="Villalobos J.M."/>
            <person name="Alvarez M.I."/>
            <person name="Avalos J."/>
            <person name="Benito E.P."/>
            <person name="Benoit I."/>
            <person name="Burger G."/>
            <person name="Camino L.P."/>
            <person name="Canovas D."/>
            <person name="Cerda-Olmedo E."/>
            <person name="Cheng J.-F."/>
            <person name="Dominguez A."/>
            <person name="Elias M."/>
            <person name="Eslava A.P."/>
            <person name="Glaser F."/>
            <person name="Grimwood J."/>
            <person name="Gutierrez G."/>
            <person name="Heitman J."/>
            <person name="Henrissat B."/>
            <person name="Iturriaga E.A."/>
            <person name="Lang B.F."/>
            <person name="Lavin J.L."/>
            <person name="Lee S."/>
            <person name="Li W."/>
            <person name="Lindquist E."/>
            <person name="Lopez-Garcia S."/>
            <person name="Luque E.M."/>
            <person name="Marcos A.T."/>
            <person name="Martin J."/>
            <person name="McCluskey K."/>
            <person name="Medina H.R."/>
            <person name="Miralles-Duran A."/>
            <person name="Miyazaki A."/>
            <person name="Munoz-Torres E."/>
            <person name="Oguiza J.A."/>
            <person name="Ohm R."/>
            <person name="Olmedo M."/>
            <person name="Orejas M."/>
            <person name="Ortiz-Castellanos L."/>
            <person name="Pisabarro A.G."/>
            <person name="Rodriguez-Romero J."/>
            <person name="Ruiz-Herrera J."/>
            <person name="Ruiz-Vazquez R."/>
            <person name="Sanz C."/>
            <person name="Schackwitz W."/>
            <person name="Schmutz J."/>
            <person name="Shahriari M."/>
            <person name="Shelest E."/>
            <person name="Silva-Franco F."/>
            <person name="Soanes D."/>
            <person name="Syed K."/>
            <person name="Tagua V.G."/>
            <person name="Talbot N.J."/>
            <person name="Thon M."/>
            <person name="De vries R.P."/>
            <person name="Wiebenga A."/>
            <person name="Yadav J.S."/>
            <person name="Braun E.L."/>
            <person name="Baker S."/>
            <person name="Garre V."/>
            <person name="Horwitz B."/>
            <person name="Torres-Martinez S."/>
            <person name="Idnurm A."/>
            <person name="Herrera-Estrella A."/>
            <person name="Gabaldon T."/>
            <person name="Grigoriev I.V."/>
        </authorList>
    </citation>
    <scope>NUCLEOTIDE SEQUENCE [LARGE SCALE GENOMIC DNA]</scope>
    <source>
        <strain evidence="3">NRRL 1555(-)</strain>
    </source>
</reference>
<evidence type="ECO:0000313" key="2">
    <source>
        <dbReference type="EMBL" id="OAD70317.1"/>
    </source>
</evidence>
<dbReference type="InParanoid" id="A0A167LF50"/>
<dbReference type="Pfam" id="PF03473">
    <property type="entry name" value="MOSC"/>
    <property type="match status" value="1"/>
</dbReference>
<dbReference type="PROSITE" id="PS51340">
    <property type="entry name" value="MOSC"/>
    <property type="match status" value="1"/>
</dbReference>
<dbReference type="OrthoDB" id="17255at2759"/>
<dbReference type="GO" id="GO:0030170">
    <property type="term" value="F:pyridoxal phosphate binding"/>
    <property type="evidence" value="ECO:0007669"/>
    <property type="project" value="InterPro"/>
</dbReference>
<gene>
    <name evidence="2" type="ORF">PHYBLDRAFT_60220</name>
</gene>
<feature type="domain" description="MOSC" evidence="1">
    <location>
        <begin position="156"/>
        <end position="306"/>
    </location>
</feature>